<keyword evidence="10 14" id="KW-0233">DNA recombination</keyword>
<dbReference type="SUPFAM" id="SSF117018">
    <property type="entry name" value="ATP-dependent DNA ligase DNA-binding domain"/>
    <property type="match status" value="1"/>
</dbReference>
<dbReference type="InterPro" id="IPR016059">
    <property type="entry name" value="DNA_ligase_ATP-dep_CS"/>
</dbReference>
<gene>
    <name evidence="14" type="primary">lig</name>
    <name evidence="18" type="ORF">COY31_02545</name>
</gene>
<feature type="binding site" evidence="14">
    <location>
        <position position="463"/>
    </location>
    <ligand>
        <name>ATP</name>
        <dbReference type="ChEBI" id="CHEBI:30616"/>
    </ligand>
</feature>
<dbReference type="PANTHER" id="PTHR45674:SF4">
    <property type="entry name" value="DNA LIGASE 1"/>
    <property type="match status" value="1"/>
</dbReference>
<evidence type="ECO:0000256" key="1">
    <source>
        <dbReference type="ARBA" id="ARBA00007572"/>
    </source>
</evidence>
<dbReference type="HAMAP" id="MF_00407">
    <property type="entry name" value="DNA_ligase"/>
    <property type="match status" value="1"/>
</dbReference>
<dbReference type="InterPro" id="IPR000977">
    <property type="entry name" value="DNA_ligase_ATP-dep"/>
</dbReference>
<feature type="binding site" evidence="14">
    <location>
        <position position="272"/>
    </location>
    <ligand>
        <name>ATP</name>
        <dbReference type="ChEBI" id="CHEBI:30616"/>
    </ligand>
</feature>
<evidence type="ECO:0000256" key="10">
    <source>
        <dbReference type="ARBA" id="ARBA00023172"/>
    </source>
</evidence>
<dbReference type="CDD" id="cd07901">
    <property type="entry name" value="Adenylation_DNA_ligase_Arch_LigB"/>
    <property type="match status" value="1"/>
</dbReference>
<reference evidence="19" key="1">
    <citation type="submission" date="2017-09" db="EMBL/GenBank/DDBJ databases">
        <title>Depth-based differentiation of microbial function through sediment-hosted aquifers and enrichment of novel symbionts in the deep terrestrial subsurface.</title>
        <authorList>
            <person name="Probst A.J."/>
            <person name="Ladd B."/>
            <person name="Jarett J.K."/>
            <person name="Geller-Mcgrath D.E."/>
            <person name="Sieber C.M.K."/>
            <person name="Emerson J.B."/>
            <person name="Anantharaman K."/>
            <person name="Thomas B.C."/>
            <person name="Malmstrom R."/>
            <person name="Stieglmeier M."/>
            <person name="Klingl A."/>
            <person name="Woyke T."/>
            <person name="Ryan C.M."/>
            <person name="Banfield J.F."/>
        </authorList>
    </citation>
    <scope>NUCLEOTIDE SEQUENCE [LARGE SCALE GENOMIC DNA]</scope>
</reference>
<dbReference type="SUPFAM" id="SSF50249">
    <property type="entry name" value="Nucleic acid-binding proteins"/>
    <property type="match status" value="1"/>
</dbReference>
<dbReference type="GO" id="GO:0006273">
    <property type="term" value="P:lagging strand elongation"/>
    <property type="evidence" value="ECO:0007669"/>
    <property type="project" value="TreeGrafter"/>
</dbReference>
<dbReference type="EC" id="6.5.1.1" evidence="14"/>
<protein>
    <recommendedName>
        <fullName evidence="14">Probable DNA ligase</fullName>
        <ecNumber evidence="14">6.5.1.1</ecNumber>
    </recommendedName>
    <alternativeName>
        <fullName evidence="14">Polydeoxyribonucleotide synthase [ATP]</fullName>
    </alternativeName>
</protein>
<dbReference type="Pfam" id="PF04679">
    <property type="entry name" value="DNA_ligase_A_C"/>
    <property type="match status" value="1"/>
</dbReference>
<evidence type="ECO:0000256" key="9">
    <source>
        <dbReference type="ARBA" id="ARBA00022842"/>
    </source>
</evidence>
<keyword evidence="7 14" id="KW-0227">DNA damage</keyword>
<dbReference type="EMBL" id="PFNM01000048">
    <property type="protein sequence ID" value="PIZ44437.1"/>
    <property type="molecule type" value="Genomic_DNA"/>
</dbReference>
<dbReference type="Proteomes" id="UP000230553">
    <property type="component" value="Unassembled WGS sequence"/>
</dbReference>
<dbReference type="InterPro" id="IPR036599">
    <property type="entry name" value="DNA_ligase_N_sf"/>
</dbReference>
<evidence type="ECO:0000256" key="16">
    <source>
        <dbReference type="RuleBase" id="RU004196"/>
    </source>
</evidence>
<keyword evidence="8 14" id="KW-0067">ATP-binding</keyword>
<keyword evidence="5 14" id="KW-0479">Metal-binding</keyword>
<evidence type="ECO:0000256" key="14">
    <source>
        <dbReference type="HAMAP-Rule" id="MF_00407"/>
    </source>
</evidence>
<evidence type="ECO:0000256" key="12">
    <source>
        <dbReference type="ARBA" id="ARBA00023306"/>
    </source>
</evidence>
<dbReference type="InterPro" id="IPR012340">
    <property type="entry name" value="NA-bd_OB-fold"/>
</dbReference>
<dbReference type="Pfam" id="PF04675">
    <property type="entry name" value="DNA_ligase_A_N"/>
    <property type="match status" value="1"/>
</dbReference>
<organism evidence="18 19">
    <name type="scientific">Candidatus Wolfebacteria bacterium CG_4_10_14_0_2_um_filter_39_18</name>
    <dbReference type="NCBI Taxonomy" id="1975061"/>
    <lineage>
        <taxon>Bacteria</taxon>
        <taxon>Candidatus Wolfeibacteriota</taxon>
    </lineage>
</organism>
<evidence type="ECO:0000256" key="3">
    <source>
        <dbReference type="ARBA" id="ARBA00022618"/>
    </source>
</evidence>
<dbReference type="GO" id="GO:0006310">
    <property type="term" value="P:DNA recombination"/>
    <property type="evidence" value="ECO:0007669"/>
    <property type="project" value="UniProtKB-UniRule"/>
</dbReference>
<dbReference type="InterPro" id="IPR012309">
    <property type="entry name" value="DNA_ligase_ATP-dep_C"/>
</dbReference>
<feature type="binding site" evidence="14">
    <location>
        <position position="279"/>
    </location>
    <ligand>
        <name>ATP</name>
        <dbReference type="ChEBI" id="CHEBI:30616"/>
    </ligand>
</feature>
<dbReference type="GO" id="GO:0003910">
    <property type="term" value="F:DNA ligase (ATP) activity"/>
    <property type="evidence" value="ECO:0007669"/>
    <property type="project" value="UniProtKB-UniRule"/>
</dbReference>
<dbReference type="PANTHER" id="PTHR45674">
    <property type="entry name" value="DNA LIGASE 1/3 FAMILY MEMBER"/>
    <property type="match status" value="1"/>
</dbReference>
<dbReference type="AlphaFoldDB" id="A0A2M7TF42"/>
<evidence type="ECO:0000256" key="5">
    <source>
        <dbReference type="ARBA" id="ARBA00022723"/>
    </source>
</evidence>
<dbReference type="GO" id="GO:0006281">
    <property type="term" value="P:DNA repair"/>
    <property type="evidence" value="ECO:0007669"/>
    <property type="project" value="UniProtKB-UniRule"/>
</dbReference>
<keyword evidence="12 14" id="KW-0131">Cell cycle</keyword>
<dbReference type="InterPro" id="IPR012308">
    <property type="entry name" value="DNA_ligase_ATP-dep_N"/>
</dbReference>
<sequence>MIQTKFSKLAEVFARLEKTASSLAMIDILADFFPKISPEEAKISAYLLRGELTPPYEGLEIGLADKMVIRAIALAQNSTNEKIESLFNKAGDLGLVVEILKIGDKKKGLPAGRQGLIIKEVFEKLIEIANFGGAGSQEKKVNYLADLISKVSGEEARYIVRTILGTLRLGVGEMTFLYGLAKAFSGNLPSQDLPTGQAGLWQASKKNKAVLEYAFNVISDLGEVAYAVSKNGFGKIGNIEPKVGVPIRMMLSSRIEELKEVHNHIPGEVLVEDKYDGERIQAHILNKRRPTRTIRGQTQTDTDNTNVVLFSRRQENVTHQYPDVIGALKKSFKGKEAIVEGEVVPFDEKTGKQVPFQILMSRRRKHGIEEYIKKIPVKYFLFDLLYLDGHNFLGKSLEQRKTALKNSLAKSKIIEFAEGAVTDDLAEIKKRFEDSIKMGNEGIMIKDYSGIYQAGSRGWLWIKFKKDYQKEIVDTFDLAVVGALYGAGRRAKTYGSLLAAAYNPKKNKYYSFTKIGTGFTDETLAQLPKILDKYKLKEKSKLLETGMNMDVWFEPKIVLEISGAEITVSPTHTVAEDKIKTGLPAGRQGGLALRFPRFLRWRKDKSAEEATTVQEIYDIYKPRQ</sequence>
<dbReference type="InterPro" id="IPR012310">
    <property type="entry name" value="DNA_ligase_ATP-dep_cent"/>
</dbReference>
<dbReference type="NCBIfam" id="TIGR00574">
    <property type="entry name" value="dnl1"/>
    <property type="match status" value="1"/>
</dbReference>
<dbReference type="GO" id="GO:0046872">
    <property type="term" value="F:metal ion binding"/>
    <property type="evidence" value="ECO:0007669"/>
    <property type="project" value="UniProtKB-KW"/>
</dbReference>
<dbReference type="Gene3D" id="2.40.50.140">
    <property type="entry name" value="Nucleic acid-binding proteins"/>
    <property type="match status" value="1"/>
</dbReference>
<dbReference type="GO" id="GO:0051301">
    <property type="term" value="P:cell division"/>
    <property type="evidence" value="ECO:0007669"/>
    <property type="project" value="UniProtKB-KW"/>
</dbReference>
<feature type="binding site" evidence="14">
    <location>
        <position position="342"/>
    </location>
    <ligand>
        <name>ATP</name>
        <dbReference type="ChEBI" id="CHEBI:30616"/>
    </ligand>
</feature>
<keyword evidence="6 14" id="KW-0547">Nucleotide-binding</keyword>
<proteinExistence type="inferred from homology"/>
<evidence type="ECO:0000256" key="13">
    <source>
        <dbReference type="ARBA" id="ARBA00034003"/>
    </source>
</evidence>
<evidence type="ECO:0000313" key="18">
    <source>
        <dbReference type="EMBL" id="PIZ44437.1"/>
    </source>
</evidence>
<evidence type="ECO:0000256" key="8">
    <source>
        <dbReference type="ARBA" id="ARBA00022840"/>
    </source>
</evidence>
<accession>A0A2M7TF42</accession>
<dbReference type="GO" id="GO:0005524">
    <property type="term" value="F:ATP binding"/>
    <property type="evidence" value="ECO:0007669"/>
    <property type="project" value="UniProtKB-UniRule"/>
</dbReference>
<dbReference type="Pfam" id="PF01068">
    <property type="entry name" value="DNA_ligase_A_M"/>
    <property type="match status" value="1"/>
</dbReference>
<dbReference type="PROSITE" id="PS50160">
    <property type="entry name" value="DNA_LIGASE_A3"/>
    <property type="match status" value="1"/>
</dbReference>
<dbReference type="GO" id="GO:0003677">
    <property type="term" value="F:DNA binding"/>
    <property type="evidence" value="ECO:0007669"/>
    <property type="project" value="InterPro"/>
</dbReference>
<evidence type="ECO:0000256" key="2">
    <source>
        <dbReference type="ARBA" id="ARBA00022598"/>
    </source>
</evidence>
<dbReference type="CDD" id="cd07969">
    <property type="entry name" value="OBF_DNA_ligase_I"/>
    <property type="match status" value="1"/>
</dbReference>
<feature type="binding site" evidence="14">
    <location>
        <position position="382"/>
    </location>
    <ligand>
        <name>ATP</name>
        <dbReference type="ChEBI" id="CHEBI:30616"/>
    </ligand>
</feature>
<evidence type="ECO:0000256" key="4">
    <source>
        <dbReference type="ARBA" id="ARBA00022705"/>
    </source>
</evidence>
<comment type="cofactor">
    <cofactor evidence="14">
        <name>Mg(2+)</name>
        <dbReference type="ChEBI" id="CHEBI:18420"/>
    </cofactor>
</comment>
<dbReference type="Gene3D" id="1.10.3260.10">
    <property type="entry name" value="DNA ligase, ATP-dependent, N-terminal domain"/>
    <property type="match status" value="1"/>
</dbReference>
<keyword evidence="9 14" id="KW-0460">Magnesium</keyword>
<keyword evidence="4 14" id="KW-0235">DNA replication</keyword>
<evidence type="ECO:0000256" key="6">
    <source>
        <dbReference type="ARBA" id="ARBA00022741"/>
    </source>
</evidence>
<dbReference type="GO" id="GO:0071897">
    <property type="term" value="P:DNA biosynthetic process"/>
    <property type="evidence" value="ECO:0007669"/>
    <property type="project" value="InterPro"/>
</dbReference>
<dbReference type="InterPro" id="IPR050191">
    <property type="entry name" value="ATP-dep_DNA_ligase"/>
</dbReference>
<evidence type="ECO:0000259" key="17">
    <source>
        <dbReference type="PROSITE" id="PS50160"/>
    </source>
</evidence>
<feature type="active site" description="N6-AMP-lysine intermediate" evidence="14">
    <location>
        <position position="274"/>
    </location>
</feature>
<dbReference type="Gene3D" id="3.30.470.30">
    <property type="entry name" value="DNA ligase/mRNA capping enzyme"/>
    <property type="match status" value="1"/>
</dbReference>
<comment type="caution">
    <text evidence="18">The sequence shown here is derived from an EMBL/GenBank/DDBJ whole genome shotgun (WGS) entry which is preliminary data.</text>
</comment>
<evidence type="ECO:0000256" key="11">
    <source>
        <dbReference type="ARBA" id="ARBA00023204"/>
    </source>
</evidence>
<comment type="function">
    <text evidence="14">DNA ligase that seals nicks in double-stranded DNA during DNA replication, DNA recombination and DNA repair.</text>
</comment>
<keyword evidence="2 14" id="KW-0436">Ligase</keyword>
<name>A0A2M7TF42_9BACT</name>
<dbReference type="PROSITE" id="PS00697">
    <property type="entry name" value="DNA_LIGASE_A1"/>
    <property type="match status" value="1"/>
</dbReference>
<evidence type="ECO:0000256" key="7">
    <source>
        <dbReference type="ARBA" id="ARBA00022763"/>
    </source>
</evidence>
<comment type="catalytic activity">
    <reaction evidence="13 14 15">
        <text>ATP + (deoxyribonucleotide)n-3'-hydroxyl + 5'-phospho-(deoxyribonucleotide)m = (deoxyribonucleotide)n+m + AMP + diphosphate.</text>
        <dbReference type="EC" id="6.5.1.1"/>
    </reaction>
</comment>
<feature type="binding site" evidence="14">
    <location>
        <position position="312"/>
    </location>
    <ligand>
        <name>ATP</name>
        <dbReference type="ChEBI" id="CHEBI:30616"/>
    </ligand>
</feature>
<dbReference type="PROSITE" id="PS00333">
    <property type="entry name" value="DNA_LIGASE_A2"/>
    <property type="match status" value="1"/>
</dbReference>
<dbReference type="SUPFAM" id="SSF56091">
    <property type="entry name" value="DNA ligase/mRNA capping enzyme, catalytic domain"/>
    <property type="match status" value="1"/>
</dbReference>
<feature type="domain" description="ATP-dependent DNA ligase family profile" evidence="17">
    <location>
        <begin position="370"/>
        <end position="503"/>
    </location>
</feature>
<dbReference type="InterPro" id="IPR022865">
    <property type="entry name" value="DNA_ligae_ATP-dep_bac/arc"/>
</dbReference>
<evidence type="ECO:0000256" key="15">
    <source>
        <dbReference type="RuleBase" id="RU000617"/>
    </source>
</evidence>
<evidence type="ECO:0000313" key="19">
    <source>
        <dbReference type="Proteomes" id="UP000230553"/>
    </source>
</evidence>
<keyword evidence="11 14" id="KW-0234">DNA repair</keyword>
<comment type="similarity">
    <text evidence="1 14 16">Belongs to the ATP-dependent DNA ligase family.</text>
</comment>
<keyword evidence="3 14" id="KW-0132">Cell division</keyword>
<feature type="binding site" evidence="14">
    <location>
        <position position="457"/>
    </location>
    <ligand>
        <name>ATP</name>
        <dbReference type="ChEBI" id="CHEBI:30616"/>
    </ligand>
</feature>